<gene>
    <name evidence="3" type="ORF">SAMN05216174_11822</name>
</gene>
<dbReference type="Pfam" id="PF00226">
    <property type="entry name" value="DnaJ"/>
    <property type="match status" value="1"/>
</dbReference>
<sequence>MAEQDLYAVLGVAPTASAEEIGRAYRDLVRRLHPDTRAGGDPAAAERALARVIAAHETLRDPLRRAAYDRAHGRGRAERATGSASQGDITDRVGVRRVRGPFIRVGPVRRHR</sequence>
<reference evidence="4" key="1">
    <citation type="submission" date="2016-10" db="EMBL/GenBank/DDBJ databases">
        <authorList>
            <person name="Varghese N."/>
            <person name="Submissions S."/>
        </authorList>
    </citation>
    <scope>NUCLEOTIDE SEQUENCE [LARGE SCALE GENOMIC DNA]</scope>
    <source>
        <strain evidence="4">IBRC-M 10403</strain>
    </source>
</reference>
<proteinExistence type="predicted"/>
<dbReference type="RefSeq" id="WP_175483064.1">
    <property type="nucleotide sequence ID" value="NZ_FMZZ01000018.1"/>
</dbReference>
<accession>A0A1G6XM76</accession>
<feature type="compositionally biased region" description="Basic and acidic residues" evidence="1">
    <location>
        <begin position="69"/>
        <end position="79"/>
    </location>
</feature>
<dbReference type="PRINTS" id="PR00625">
    <property type="entry name" value="JDOMAIN"/>
</dbReference>
<dbReference type="CDD" id="cd06257">
    <property type="entry name" value="DnaJ"/>
    <property type="match status" value="1"/>
</dbReference>
<protein>
    <submittedName>
        <fullName evidence="3">DnaJ domain-containing protein</fullName>
    </submittedName>
</protein>
<dbReference type="InterPro" id="IPR001623">
    <property type="entry name" value="DnaJ_domain"/>
</dbReference>
<dbReference type="Gene3D" id="1.10.287.110">
    <property type="entry name" value="DnaJ domain"/>
    <property type="match status" value="1"/>
</dbReference>
<dbReference type="SUPFAM" id="SSF46565">
    <property type="entry name" value="Chaperone J-domain"/>
    <property type="match status" value="1"/>
</dbReference>
<evidence type="ECO:0000313" key="3">
    <source>
        <dbReference type="EMBL" id="SDD79152.1"/>
    </source>
</evidence>
<dbReference type="InterPro" id="IPR050817">
    <property type="entry name" value="DjlA_DnaK_co-chaperone"/>
</dbReference>
<feature type="domain" description="J" evidence="2">
    <location>
        <begin position="5"/>
        <end position="72"/>
    </location>
</feature>
<evidence type="ECO:0000256" key="1">
    <source>
        <dbReference type="SAM" id="MobiDB-lite"/>
    </source>
</evidence>
<dbReference type="PROSITE" id="PS50076">
    <property type="entry name" value="DNAJ_2"/>
    <property type="match status" value="1"/>
</dbReference>
<name>A0A1G6XM76_9PSEU</name>
<keyword evidence="4" id="KW-1185">Reference proteome</keyword>
<dbReference type="SMART" id="SM00271">
    <property type="entry name" value="DnaJ"/>
    <property type="match status" value="1"/>
</dbReference>
<dbReference type="EMBL" id="FMZZ01000018">
    <property type="protein sequence ID" value="SDD79152.1"/>
    <property type="molecule type" value="Genomic_DNA"/>
</dbReference>
<evidence type="ECO:0000313" key="4">
    <source>
        <dbReference type="Proteomes" id="UP000199501"/>
    </source>
</evidence>
<feature type="region of interest" description="Disordered" evidence="1">
    <location>
        <begin position="69"/>
        <end position="91"/>
    </location>
</feature>
<dbReference type="InterPro" id="IPR036869">
    <property type="entry name" value="J_dom_sf"/>
</dbReference>
<dbReference type="AlphaFoldDB" id="A0A1G6XM76"/>
<evidence type="ECO:0000259" key="2">
    <source>
        <dbReference type="PROSITE" id="PS50076"/>
    </source>
</evidence>
<dbReference type="STRING" id="1271860.SAMN05216174_11822"/>
<organism evidence="3 4">
    <name type="scientific">Actinokineospora iranica</name>
    <dbReference type="NCBI Taxonomy" id="1271860"/>
    <lineage>
        <taxon>Bacteria</taxon>
        <taxon>Bacillati</taxon>
        <taxon>Actinomycetota</taxon>
        <taxon>Actinomycetes</taxon>
        <taxon>Pseudonocardiales</taxon>
        <taxon>Pseudonocardiaceae</taxon>
        <taxon>Actinokineospora</taxon>
    </lineage>
</organism>
<dbReference type="Proteomes" id="UP000199501">
    <property type="component" value="Unassembled WGS sequence"/>
</dbReference>
<dbReference type="PANTHER" id="PTHR24074">
    <property type="entry name" value="CO-CHAPERONE PROTEIN DJLA"/>
    <property type="match status" value="1"/>
</dbReference>